<evidence type="ECO:0000256" key="4">
    <source>
        <dbReference type="ARBA" id="ARBA00022837"/>
    </source>
</evidence>
<evidence type="ECO:0000256" key="3">
    <source>
        <dbReference type="ARBA" id="ARBA00022801"/>
    </source>
</evidence>
<dbReference type="EC" id="3.1.6.1" evidence="6"/>
<dbReference type="GO" id="GO:0004065">
    <property type="term" value="F:arylsulfatase activity"/>
    <property type="evidence" value="ECO:0007669"/>
    <property type="project" value="UniProtKB-EC"/>
</dbReference>
<dbReference type="GO" id="GO:0046872">
    <property type="term" value="F:metal ion binding"/>
    <property type="evidence" value="ECO:0007669"/>
    <property type="project" value="UniProtKB-KW"/>
</dbReference>
<dbReference type="Gene3D" id="3.30.1120.10">
    <property type="match status" value="1"/>
</dbReference>
<evidence type="ECO:0000313" key="6">
    <source>
        <dbReference type="EMBL" id="MBA2112962.1"/>
    </source>
</evidence>
<dbReference type="Proteomes" id="UP000551616">
    <property type="component" value="Unassembled WGS sequence"/>
</dbReference>
<accession>A0A7V8V107</accession>
<dbReference type="InterPro" id="IPR050738">
    <property type="entry name" value="Sulfatase"/>
</dbReference>
<dbReference type="InterPro" id="IPR000917">
    <property type="entry name" value="Sulfatase_N"/>
</dbReference>
<dbReference type="PANTHER" id="PTHR42693:SF53">
    <property type="entry name" value="ENDO-4-O-SULFATASE"/>
    <property type="match status" value="1"/>
</dbReference>
<proteinExistence type="inferred from homology"/>
<sequence length="560" mass="62812">MFQFLTISACPLGNPSCGRTFPPLLLFRITTPVCVLSLAVFAQLFVPVPLSAESTDRPNIILMMADDMGFSDLGCYGGEIETPNLDQLAQGGIRFTQFYNTARCCPTRAALLTGLHQHQAGIGHMVGDYGIPSYQGYLNDQCVTIAEALRGAGYTTLMSGKWHVGSRPEHWPTKRGFDRYWGTPSGGGVYFKDTLQIRNTVFFVNNEEKIELPDDFYITDDLTDRAIKFIDEAVNETKKPFFLYLAHIAPHWPLQAKPEDIARYDGKYNQGWDAVREARFERQASMKFFPSGTQLSSRDKSAKAWNRLPPSAQEDLAHRMEIYAAQISCIDDNVGTLITKLKELGQYENTLFIFLSDNGCSAEGGPGGFSRGKKDAPIGTGLSYASVGLEWANANDTPFRKFKMDTREGGISSPLIIHWPQGVKSNGRLVDASSHVIDVMPTLLEVARATYPDKRNGKATIPLEGQSFANQFSSTKTVPDRDLFWEHEGNQAIRRGDWKALRINNGPWSLYNLKDDRTETTNLSKTHPEITKELATAWEAWAQRCGVWDWNKLQEHRRKK</sequence>
<dbReference type="Gene3D" id="3.40.720.10">
    <property type="entry name" value="Alkaline Phosphatase, subunit A"/>
    <property type="match status" value="1"/>
</dbReference>
<evidence type="ECO:0000259" key="5">
    <source>
        <dbReference type="Pfam" id="PF00884"/>
    </source>
</evidence>
<dbReference type="EMBL" id="JABRWO010000001">
    <property type="protein sequence ID" value="MBA2112962.1"/>
    <property type="molecule type" value="Genomic_DNA"/>
</dbReference>
<dbReference type="SUPFAM" id="SSF53649">
    <property type="entry name" value="Alkaline phosphatase-like"/>
    <property type="match status" value="1"/>
</dbReference>
<dbReference type="PROSITE" id="PS00149">
    <property type="entry name" value="SULFATASE_2"/>
    <property type="match status" value="1"/>
</dbReference>
<comment type="similarity">
    <text evidence="1">Belongs to the sulfatase family.</text>
</comment>
<dbReference type="InterPro" id="IPR017850">
    <property type="entry name" value="Alkaline_phosphatase_core_sf"/>
</dbReference>
<keyword evidence="4" id="KW-0106">Calcium</keyword>
<dbReference type="PANTHER" id="PTHR42693">
    <property type="entry name" value="ARYLSULFATASE FAMILY MEMBER"/>
    <property type="match status" value="1"/>
</dbReference>
<dbReference type="FunFam" id="3.40.720.10:FF:000047">
    <property type="entry name" value="Arylsulfatase"/>
    <property type="match status" value="1"/>
</dbReference>
<organism evidence="6 7">
    <name type="scientific">Bremerella alba</name>
    <dbReference type="NCBI Taxonomy" id="980252"/>
    <lineage>
        <taxon>Bacteria</taxon>
        <taxon>Pseudomonadati</taxon>
        <taxon>Planctomycetota</taxon>
        <taxon>Planctomycetia</taxon>
        <taxon>Pirellulales</taxon>
        <taxon>Pirellulaceae</taxon>
        <taxon>Bremerella</taxon>
    </lineage>
</organism>
<dbReference type="AlphaFoldDB" id="A0A7V8V107"/>
<name>A0A7V8V107_9BACT</name>
<reference evidence="6 7" key="1">
    <citation type="submission" date="2020-05" db="EMBL/GenBank/DDBJ databases">
        <title>Bremerella alba sp. nov., a novel planctomycete isolated from the surface of the macroalga Fucus spiralis.</title>
        <authorList>
            <person name="Godinho O."/>
            <person name="Botelho R."/>
            <person name="Albuquerque L."/>
            <person name="Wiegand S."/>
            <person name="Da Costa M.S."/>
            <person name="Lobo-Da-Cunha A."/>
            <person name="Jogler C."/>
            <person name="Lage O.M."/>
        </authorList>
    </citation>
    <scope>NUCLEOTIDE SEQUENCE [LARGE SCALE GENOMIC DNA]</scope>
    <source>
        <strain evidence="6 7">FF15</strain>
    </source>
</reference>
<dbReference type="InterPro" id="IPR024607">
    <property type="entry name" value="Sulfatase_CS"/>
</dbReference>
<dbReference type="RefSeq" id="WP_261358546.1">
    <property type="nucleotide sequence ID" value="NZ_JABRWO010000001.1"/>
</dbReference>
<evidence type="ECO:0000313" key="7">
    <source>
        <dbReference type="Proteomes" id="UP000551616"/>
    </source>
</evidence>
<dbReference type="CDD" id="cd16025">
    <property type="entry name" value="PAS_like"/>
    <property type="match status" value="1"/>
</dbReference>
<keyword evidence="2" id="KW-0479">Metal-binding</keyword>
<dbReference type="Pfam" id="PF00884">
    <property type="entry name" value="Sulfatase"/>
    <property type="match status" value="1"/>
</dbReference>
<keyword evidence="7" id="KW-1185">Reference proteome</keyword>
<evidence type="ECO:0000256" key="2">
    <source>
        <dbReference type="ARBA" id="ARBA00022723"/>
    </source>
</evidence>
<keyword evidence="3 6" id="KW-0378">Hydrolase</keyword>
<evidence type="ECO:0000256" key="1">
    <source>
        <dbReference type="ARBA" id="ARBA00008779"/>
    </source>
</evidence>
<protein>
    <submittedName>
        <fullName evidence="6">Arylsulfatase</fullName>
        <ecNumber evidence="6">3.1.6.1</ecNumber>
    </submittedName>
</protein>
<comment type="caution">
    <text evidence="6">The sequence shown here is derived from an EMBL/GenBank/DDBJ whole genome shotgun (WGS) entry which is preliminary data.</text>
</comment>
<feature type="domain" description="Sulfatase N-terminal" evidence="5">
    <location>
        <begin position="58"/>
        <end position="447"/>
    </location>
</feature>
<gene>
    <name evidence="6" type="primary">atsA_1</name>
    <name evidence="6" type="ORF">HOV93_01080</name>
</gene>